<reference evidence="2 3" key="1">
    <citation type="submission" date="2014-04" db="EMBL/GenBank/DDBJ databases">
        <authorList>
            <consortium name="International Citrus Genome Consortium"/>
            <person name="Gmitter F."/>
            <person name="Chen C."/>
            <person name="Farmerie W."/>
            <person name="Harkins T."/>
            <person name="Desany B."/>
            <person name="Mohiuddin M."/>
            <person name="Kodira C."/>
            <person name="Borodovsky M."/>
            <person name="Lomsadze A."/>
            <person name="Burns P."/>
            <person name="Jenkins J."/>
            <person name="Prochnik S."/>
            <person name="Shu S."/>
            <person name="Chapman J."/>
            <person name="Pitluck S."/>
            <person name="Schmutz J."/>
            <person name="Rokhsar D."/>
        </authorList>
    </citation>
    <scope>NUCLEOTIDE SEQUENCE</scope>
</reference>
<feature type="compositionally biased region" description="Basic and acidic residues" evidence="1">
    <location>
        <begin position="190"/>
        <end position="201"/>
    </location>
</feature>
<proteinExistence type="predicted"/>
<organism evidence="2 3">
    <name type="scientific">Citrus sinensis</name>
    <name type="common">Sweet orange</name>
    <name type="synonym">Citrus aurantium var. sinensis</name>
    <dbReference type="NCBI Taxonomy" id="2711"/>
    <lineage>
        <taxon>Eukaryota</taxon>
        <taxon>Viridiplantae</taxon>
        <taxon>Streptophyta</taxon>
        <taxon>Embryophyta</taxon>
        <taxon>Tracheophyta</taxon>
        <taxon>Spermatophyta</taxon>
        <taxon>Magnoliopsida</taxon>
        <taxon>eudicotyledons</taxon>
        <taxon>Gunneridae</taxon>
        <taxon>Pentapetalae</taxon>
        <taxon>rosids</taxon>
        <taxon>malvids</taxon>
        <taxon>Sapindales</taxon>
        <taxon>Rutaceae</taxon>
        <taxon>Aurantioideae</taxon>
        <taxon>Citrus</taxon>
    </lineage>
</organism>
<evidence type="ECO:0000313" key="2">
    <source>
        <dbReference type="EMBL" id="KDO73956.1"/>
    </source>
</evidence>
<dbReference type="PANTHER" id="PTHR36056:SF1">
    <property type="entry name" value="PROTEIN, PUTATIVE-RELATED"/>
    <property type="match status" value="1"/>
</dbReference>
<evidence type="ECO:0000313" key="3">
    <source>
        <dbReference type="Proteomes" id="UP000027120"/>
    </source>
</evidence>
<dbReference type="EMBL" id="KK784885">
    <property type="protein sequence ID" value="KDO73956.1"/>
    <property type="molecule type" value="Genomic_DNA"/>
</dbReference>
<accession>A0A067GF01</accession>
<dbReference type="Proteomes" id="UP000027120">
    <property type="component" value="Unassembled WGS sequence"/>
</dbReference>
<feature type="region of interest" description="Disordered" evidence="1">
    <location>
        <begin position="1"/>
        <end position="65"/>
    </location>
</feature>
<protein>
    <submittedName>
        <fullName evidence="2">Uncharacterized protein</fullName>
    </submittedName>
</protein>
<keyword evidence="3" id="KW-1185">Reference proteome</keyword>
<dbReference type="PaxDb" id="2711-XP_006474753.1"/>
<dbReference type="eggNOG" id="ENOG502RBS8">
    <property type="taxonomic scope" value="Eukaryota"/>
</dbReference>
<gene>
    <name evidence="2" type="ORF">CISIN_1g005029mg</name>
</gene>
<dbReference type="PANTHER" id="PTHR36056">
    <property type="entry name" value="PROTEIN, PUTATIVE-RELATED"/>
    <property type="match status" value="1"/>
</dbReference>
<sequence>MHARHRSPGNGYRSIGMGMGPEASARGRGFYNSEYRGFNRGFGRGQGQPKSFQPPPPTPRKGDIFMEAGRLAAEYLVSQGLLPSSVLSGKSQNGNFRSLDGDGMQLPSEGRTSALTRLGNSGSDVESGRRRYPDDYNSMGLGNYLKGRRKGSFRSYGSDWGREYGRTGSWSERNKISPDVEGDDDSYSGHQEEQRLGKDVDNGLQKAGTGGFAPKSEEAGSIEAESDKHNVLDVMGSRVSSSSNGKDLLKETDGEFSRKTVESTNMNVETGELKDVSCKDETEKLDDTEDSSIKHCAEEGDTLSKSNNDLLALCKFAKVPTKTRSSLSYKGLKADSVSNNDDENTSDIKPSRRSEVLVEDGSAADFPSNKTQESMCNDSEMSKPLTVQAVESVGALSSTSGINQGKCARSQSFPDRGFVHDTKLESVQELSDLQRSSSMVIERGEKRPMEDNDTREGAKKLREWFPSMVTKADEYFGMSNLGEKKAVSLEETASPEEKVILAFDQESSVNNYQFQKGIGEPCVEYTEEKQLFPGSFKICDLNLMEGSDLNENHQSDPTRMYPSVPKREATPVDIGLSMSNSSMVSEYSRRQSDCKAIEVIDLEDDSVQENKTNDNSERKTETMFTSLEGFPNNTQNSTQILDVPDNYDGLTITQLLNTFPDCPPVPGDINPLQNEMVLHNGEGALADDDSIYMSLEEIPLSFLRGWEQPPPQEYEKPF</sequence>
<dbReference type="AlphaFoldDB" id="A0A067GF01"/>
<dbReference type="EMBL" id="KK784885">
    <property type="protein sequence ID" value="KDO73957.1"/>
    <property type="molecule type" value="Genomic_DNA"/>
</dbReference>
<evidence type="ECO:0000256" key="1">
    <source>
        <dbReference type="SAM" id="MobiDB-lite"/>
    </source>
</evidence>
<feature type="region of interest" description="Disordered" evidence="1">
    <location>
        <begin position="327"/>
        <end position="377"/>
    </location>
</feature>
<dbReference type="STRING" id="2711.A0A067GF01"/>
<feature type="region of interest" description="Disordered" evidence="1">
    <location>
        <begin position="167"/>
        <end position="228"/>
    </location>
</feature>
<feature type="compositionally biased region" description="Polar residues" evidence="1">
    <location>
        <begin position="368"/>
        <end position="377"/>
    </location>
</feature>
<feature type="region of interest" description="Disordered" evidence="1">
    <location>
        <begin position="93"/>
        <end position="144"/>
    </location>
</feature>
<feature type="compositionally biased region" description="Polar residues" evidence="1">
    <location>
        <begin position="110"/>
        <end position="124"/>
    </location>
</feature>
<dbReference type="InterPro" id="IPR040276">
    <property type="entry name" value="At4g26450-like"/>
</dbReference>
<name>A0A067GF01_CITSI</name>